<protein>
    <submittedName>
        <fullName evidence="2">Uncharacterized protein</fullName>
    </submittedName>
</protein>
<evidence type="ECO:0000313" key="3">
    <source>
        <dbReference type="Proteomes" id="UP000807025"/>
    </source>
</evidence>
<keyword evidence="3" id="KW-1185">Reference proteome</keyword>
<comment type="caution">
    <text evidence="2">The sequence shown here is derived from an EMBL/GenBank/DDBJ whole genome shotgun (WGS) entry which is preliminary data.</text>
</comment>
<accession>A0A9P6D4S8</accession>
<dbReference type="Proteomes" id="UP000807025">
    <property type="component" value="Unassembled WGS sequence"/>
</dbReference>
<feature type="region of interest" description="Disordered" evidence="1">
    <location>
        <begin position="697"/>
        <end position="719"/>
    </location>
</feature>
<name>A0A9P6D4S8_PLEER</name>
<reference evidence="2" key="1">
    <citation type="submission" date="2020-11" db="EMBL/GenBank/DDBJ databases">
        <authorList>
            <consortium name="DOE Joint Genome Institute"/>
            <person name="Ahrendt S."/>
            <person name="Riley R."/>
            <person name="Andreopoulos W."/>
            <person name="Labutti K."/>
            <person name="Pangilinan J."/>
            <person name="Ruiz-Duenas F.J."/>
            <person name="Barrasa J.M."/>
            <person name="Sanchez-Garcia M."/>
            <person name="Camarero S."/>
            <person name="Miyauchi S."/>
            <person name="Serrano A."/>
            <person name="Linde D."/>
            <person name="Babiker R."/>
            <person name="Drula E."/>
            <person name="Ayuso-Fernandez I."/>
            <person name="Pacheco R."/>
            <person name="Padilla G."/>
            <person name="Ferreira P."/>
            <person name="Barriuso J."/>
            <person name="Kellner H."/>
            <person name="Castanera R."/>
            <person name="Alfaro M."/>
            <person name="Ramirez L."/>
            <person name="Pisabarro A.G."/>
            <person name="Kuo A."/>
            <person name="Tritt A."/>
            <person name="Lipzen A."/>
            <person name="He G."/>
            <person name="Yan M."/>
            <person name="Ng V."/>
            <person name="Cullen D."/>
            <person name="Martin F."/>
            <person name="Rosso M.-N."/>
            <person name="Henrissat B."/>
            <person name="Hibbett D."/>
            <person name="Martinez A.T."/>
            <person name="Grigoriev I.V."/>
        </authorList>
    </citation>
    <scope>NUCLEOTIDE SEQUENCE</scope>
    <source>
        <strain evidence="2">ATCC 90797</strain>
    </source>
</reference>
<dbReference type="OrthoDB" id="3271023at2759"/>
<evidence type="ECO:0000256" key="1">
    <source>
        <dbReference type="SAM" id="MobiDB-lite"/>
    </source>
</evidence>
<dbReference type="AlphaFoldDB" id="A0A9P6D4S8"/>
<organism evidence="2 3">
    <name type="scientific">Pleurotus eryngii</name>
    <name type="common">Boletus of the steppes</name>
    <dbReference type="NCBI Taxonomy" id="5323"/>
    <lineage>
        <taxon>Eukaryota</taxon>
        <taxon>Fungi</taxon>
        <taxon>Dikarya</taxon>
        <taxon>Basidiomycota</taxon>
        <taxon>Agaricomycotina</taxon>
        <taxon>Agaricomycetes</taxon>
        <taxon>Agaricomycetidae</taxon>
        <taxon>Agaricales</taxon>
        <taxon>Pleurotineae</taxon>
        <taxon>Pleurotaceae</taxon>
        <taxon>Pleurotus</taxon>
    </lineage>
</organism>
<gene>
    <name evidence="2" type="ORF">BDN71DRAFT_1434167</name>
</gene>
<dbReference type="EMBL" id="MU154626">
    <property type="protein sequence ID" value="KAF9491092.1"/>
    <property type="molecule type" value="Genomic_DNA"/>
</dbReference>
<evidence type="ECO:0000313" key="2">
    <source>
        <dbReference type="EMBL" id="KAF9491092.1"/>
    </source>
</evidence>
<sequence>MATAGSKENQLLKLPRKCNFGAQLDALFATSGDMMNDFVQNFDCLHFRPLAPPTMAMRDHARALWLAFQTKVLGSREAAEFVFYAAVTGSSRLGIADVTGWSYKTTKTFVGALWGMAVQEWAKKDCKINTHAHSKWSICEQDLVEILTLCLLPTTTSIVKNFMRVQLMVLLMFTYQQGTHIGSLVEASQYEGTSQCLKWGNIEFVAFGWDENTGLGVQSFIKLRWNKGQHMLMLLSLGITRDIFETDVLALHKERPTGQMPISLKVKASVRDKPVWLSGNEKKAWTAAGASKLLRKQTKKLGWQGPADMHLPKAYLGRYQRKSNLKYLMGHSINTDLAYTTYQVPDHPVDVMSSCYADKGENTNNIIEATLRDDILLNQAIKAYTIAEEKVFKQFGSRTWSLDESLQEDEDVVMMAQPTISGLQHMTSKSLKGMTAGFSEESILQAFAEASNPIQMTVQNKKDNNPHFTILQQYISLIVIDKIQLSDVTNKCHKHHITQHGWTCESSKHPNTWWCPICAQHIPIEDKKIDYSSEERQEIEEVFNLHCKGCYEAFLKEDVQEDSDSESDKEEAQPSIPNKFGPVKNYLITWWHTGRHQEPSKRIDQELVLCITWSSSVGFLLVAELSDSCSLVLEQEFCYDEDASLDFSLHQVLMPPIALVNHWKNDLKKRVQNVIRAWVKPSMDEAIVNEKPSIGRLKHSRNISPSPTPATDEDPGTFIPSAIASHQWKKCMQIESPMSSPS</sequence>
<proteinExistence type="predicted"/>